<evidence type="ECO:0000313" key="2">
    <source>
        <dbReference type="EMBL" id="MBC2837482.1"/>
    </source>
</evidence>
<evidence type="ECO:0000313" key="3">
    <source>
        <dbReference type="Proteomes" id="UP000555411"/>
    </source>
</evidence>
<feature type="region of interest" description="Disordered" evidence="1">
    <location>
        <begin position="1"/>
        <end position="25"/>
    </location>
</feature>
<protein>
    <submittedName>
        <fullName evidence="2">Uncharacterized protein</fullName>
    </submittedName>
</protein>
<feature type="compositionally biased region" description="Polar residues" evidence="1">
    <location>
        <begin position="1"/>
        <end position="14"/>
    </location>
</feature>
<gene>
    <name evidence="2" type="ORF">H7F16_18335</name>
</gene>
<organism evidence="2 3">
    <name type="scientific">Paragemmobacter straminiformis</name>
    <dbReference type="NCBI Taxonomy" id="2045119"/>
    <lineage>
        <taxon>Bacteria</taxon>
        <taxon>Pseudomonadati</taxon>
        <taxon>Pseudomonadota</taxon>
        <taxon>Alphaproteobacteria</taxon>
        <taxon>Rhodobacterales</taxon>
        <taxon>Paracoccaceae</taxon>
        <taxon>Paragemmobacter</taxon>
    </lineage>
</organism>
<dbReference type="Proteomes" id="UP000555411">
    <property type="component" value="Unassembled WGS sequence"/>
</dbReference>
<name>A0A842IBT6_9RHOB</name>
<comment type="caution">
    <text evidence="2">The sequence shown here is derived from an EMBL/GenBank/DDBJ whole genome shotgun (WGS) entry which is preliminary data.</text>
</comment>
<keyword evidence="3" id="KW-1185">Reference proteome</keyword>
<proteinExistence type="predicted"/>
<sequence length="58" mass="6068">MPQMSQWGQKSGQKSGRAAGFAKGRVGERGRGCGVALLSVGVRHWTPLRLGAYSAGPI</sequence>
<dbReference type="AlphaFoldDB" id="A0A842IBT6"/>
<evidence type="ECO:0000256" key="1">
    <source>
        <dbReference type="SAM" id="MobiDB-lite"/>
    </source>
</evidence>
<accession>A0A842IBT6</accession>
<reference evidence="2 3" key="1">
    <citation type="journal article" date="2017" name="Int. J. Syst. Evol. Microbiol.">
        <title>Gemmobacter straminiformis sp. nov., isolated from an artificial fountain.</title>
        <authorList>
            <person name="Kang J.Y."/>
            <person name="Kim M.J."/>
            <person name="Chun J."/>
            <person name="Son K.P."/>
            <person name="Jahng K.Y."/>
        </authorList>
    </citation>
    <scope>NUCLEOTIDE SEQUENCE [LARGE SCALE GENOMIC DNA]</scope>
    <source>
        <strain evidence="2 3">CAM-8</strain>
    </source>
</reference>
<dbReference type="EMBL" id="JACLQD010000007">
    <property type="protein sequence ID" value="MBC2837482.1"/>
    <property type="molecule type" value="Genomic_DNA"/>
</dbReference>